<gene>
    <name evidence="1" type="ORF">RRG08_021585</name>
</gene>
<dbReference type="Proteomes" id="UP001283361">
    <property type="component" value="Unassembled WGS sequence"/>
</dbReference>
<proteinExistence type="predicted"/>
<dbReference type="AlphaFoldDB" id="A0AAE0XDN7"/>
<evidence type="ECO:0000313" key="2">
    <source>
        <dbReference type="Proteomes" id="UP001283361"/>
    </source>
</evidence>
<sequence length="83" mass="9563">MVRRYTKIVLRRWRDSSHCRQGKHQFDQVLLGPDKNRFVSTPLTVSCPLAIFSQVLAPLQTPTRPDHCCINIPPLSAHRNKQS</sequence>
<protein>
    <submittedName>
        <fullName evidence="1">Uncharacterized protein</fullName>
    </submittedName>
</protein>
<accession>A0AAE0XDN7</accession>
<reference evidence="1" key="1">
    <citation type="journal article" date="2023" name="G3 (Bethesda)">
        <title>A reference genome for the long-term kleptoplast-retaining sea slug Elysia crispata morphotype clarki.</title>
        <authorList>
            <person name="Eastman K.E."/>
            <person name="Pendleton A.L."/>
            <person name="Shaikh M.A."/>
            <person name="Suttiyut T."/>
            <person name="Ogas R."/>
            <person name="Tomko P."/>
            <person name="Gavelis G."/>
            <person name="Widhalm J.R."/>
            <person name="Wisecaver J.H."/>
        </authorList>
    </citation>
    <scope>NUCLEOTIDE SEQUENCE</scope>
    <source>
        <strain evidence="1">ECLA1</strain>
    </source>
</reference>
<organism evidence="1 2">
    <name type="scientific">Elysia crispata</name>
    <name type="common">lettuce slug</name>
    <dbReference type="NCBI Taxonomy" id="231223"/>
    <lineage>
        <taxon>Eukaryota</taxon>
        <taxon>Metazoa</taxon>
        <taxon>Spiralia</taxon>
        <taxon>Lophotrochozoa</taxon>
        <taxon>Mollusca</taxon>
        <taxon>Gastropoda</taxon>
        <taxon>Heterobranchia</taxon>
        <taxon>Euthyneura</taxon>
        <taxon>Panpulmonata</taxon>
        <taxon>Sacoglossa</taxon>
        <taxon>Placobranchoidea</taxon>
        <taxon>Plakobranchidae</taxon>
        <taxon>Elysia</taxon>
    </lineage>
</organism>
<dbReference type="EMBL" id="JAWDGP010008106">
    <property type="protein sequence ID" value="KAK3690887.1"/>
    <property type="molecule type" value="Genomic_DNA"/>
</dbReference>
<comment type="caution">
    <text evidence="1">The sequence shown here is derived from an EMBL/GenBank/DDBJ whole genome shotgun (WGS) entry which is preliminary data.</text>
</comment>
<evidence type="ECO:0000313" key="1">
    <source>
        <dbReference type="EMBL" id="KAK3690887.1"/>
    </source>
</evidence>
<name>A0AAE0XDN7_9GAST</name>
<keyword evidence="2" id="KW-1185">Reference proteome</keyword>